<comment type="caution">
    <text evidence="2">The sequence shown here is derived from an EMBL/GenBank/DDBJ whole genome shotgun (WGS) entry which is preliminary data.</text>
</comment>
<keyword evidence="1" id="KW-0732">Signal</keyword>
<evidence type="ECO:0000313" key="2">
    <source>
        <dbReference type="EMBL" id="KAK2028232.1"/>
    </source>
</evidence>
<dbReference type="AlphaFoldDB" id="A0AAD9HH59"/>
<protein>
    <recommendedName>
        <fullName evidence="4">Secreted protein</fullName>
    </recommendedName>
</protein>
<evidence type="ECO:0000313" key="3">
    <source>
        <dbReference type="Proteomes" id="UP001232148"/>
    </source>
</evidence>
<feature type="chain" id="PRO_5041932138" description="Secreted protein" evidence="1">
    <location>
        <begin position="27"/>
        <end position="82"/>
    </location>
</feature>
<dbReference type="Proteomes" id="UP001232148">
    <property type="component" value="Unassembled WGS sequence"/>
</dbReference>
<sequence>MITRPVFCPQPFSLLLPMAWYLGSQALQNVATEKLRPLPKYSAKGGGSKLLWMILCASVVSGKNRRGADRVPKKTMTYRNRR</sequence>
<reference evidence="2" key="1">
    <citation type="submission" date="2021-06" db="EMBL/GenBank/DDBJ databases">
        <title>Comparative genomics, transcriptomics and evolutionary studies reveal genomic signatures of adaptation to plant cell wall in hemibiotrophic fungi.</title>
        <authorList>
            <consortium name="DOE Joint Genome Institute"/>
            <person name="Baroncelli R."/>
            <person name="Diaz J.F."/>
            <person name="Benocci T."/>
            <person name="Peng M."/>
            <person name="Battaglia E."/>
            <person name="Haridas S."/>
            <person name="Andreopoulos W."/>
            <person name="Labutti K."/>
            <person name="Pangilinan J."/>
            <person name="Floch G.L."/>
            <person name="Makela M.R."/>
            <person name="Henrissat B."/>
            <person name="Grigoriev I.V."/>
            <person name="Crouch J.A."/>
            <person name="De Vries R.P."/>
            <person name="Sukno S.A."/>
            <person name="Thon M.R."/>
        </authorList>
    </citation>
    <scope>NUCLEOTIDE SEQUENCE</scope>
    <source>
        <strain evidence="2">MAFF235873</strain>
    </source>
</reference>
<organism evidence="2 3">
    <name type="scientific">Colletotrichum zoysiae</name>
    <dbReference type="NCBI Taxonomy" id="1216348"/>
    <lineage>
        <taxon>Eukaryota</taxon>
        <taxon>Fungi</taxon>
        <taxon>Dikarya</taxon>
        <taxon>Ascomycota</taxon>
        <taxon>Pezizomycotina</taxon>
        <taxon>Sordariomycetes</taxon>
        <taxon>Hypocreomycetidae</taxon>
        <taxon>Glomerellales</taxon>
        <taxon>Glomerellaceae</taxon>
        <taxon>Colletotrichum</taxon>
        <taxon>Colletotrichum graminicola species complex</taxon>
    </lineage>
</organism>
<feature type="signal peptide" evidence="1">
    <location>
        <begin position="1"/>
        <end position="26"/>
    </location>
</feature>
<accession>A0AAD9HH59</accession>
<evidence type="ECO:0000256" key="1">
    <source>
        <dbReference type="SAM" id="SignalP"/>
    </source>
</evidence>
<gene>
    <name evidence="2" type="ORF">LX32DRAFT_405796</name>
</gene>
<proteinExistence type="predicted"/>
<name>A0AAD9HH59_9PEZI</name>
<evidence type="ECO:0008006" key="4">
    <source>
        <dbReference type="Google" id="ProtNLM"/>
    </source>
</evidence>
<dbReference type="EMBL" id="MU842881">
    <property type="protein sequence ID" value="KAK2028232.1"/>
    <property type="molecule type" value="Genomic_DNA"/>
</dbReference>
<keyword evidence="3" id="KW-1185">Reference proteome</keyword>